<gene>
    <name evidence="2" type="ORF">CYMTET_46735</name>
</gene>
<keyword evidence="3" id="KW-1185">Reference proteome</keyword>
<sequence length="540" mass="58394">MNCRPGVVKQEKDGGLGVLARSPSPEVEFIGESRAPRAIRRQLSQVSESTEASWVGMLTGLTVAGPGGFPVNAYALEACRETVEVLGQHKEIPPGTLPPRCVNWSKVGYTSRGELLTRTLHSPKDLSQLAKWHGPLFLLRMEPGTQESDSKQWQKWTSSLHKQQMAARFSLECDWTVVQGIQVNLEILPESSFVSKLLGRCSGALRGERPRRVYGMVKVAQLGGTRASPVRPRARIKEEPPSPLYAYFGGAPPSPLSPPTHSGGAPPSPLSPPTHSGGAPPSPLSPPTHSGGAPPSPPMLHTNPGGVLPSFTTAYTQYRGMTPCLTRLNCQSQLLPTSDALSLRPPPPPPPTNSLPGQLHKNGSWLGRREEAERVPGMPLAEAATATGRDHWRTNSDHGHTERDHWRNESNEKDHPRAEKDHPRADRDRRLTGRGHRPVKSEDLGVNAAYGTRRVVMAEGGLLVATQLHAMQPRSSAEASDDQSNAKGEVGRQLVGGATRGKRRAASVWDRLGPLPGLDPAPLAKKARQVYWQDGPGDSS</sequence>
<feature type="region of interest" description="Disordered" evidence="1">
    <location>
        <begin position="473"/>
        <end position="525"/>
    </location>
</feature>
<evidence type="ECO:0000313" key="2">
    <source>
        <dbReference type="EMBL" id="KAK3243622.1"/>
    </source>
</evidence>
<dbReference type="Proteomes" id="UP001190700">
    <property type="component" value="Unassembled WGS sequence"/>
</dbReference>
<reference evidence="2 3" key="1">
    <citation type="journal article" date="2015" name="Genome Biol. Evol.">
        <title>Comparative Genomics of a Bacterivorous Green Alga Reveals Evolutionary Causalities and Consequences of Phago-Mixotrophic Mode of Nutrition.</title>
        <authorList>
            <person name="Burns J.A."/>
            <person name="Paasch A."/>
            <person name="Narechania A."/>
            <person name="Kim E."/>
        </authorList>
    </citation>
    <scope>NUCLEOTIDE SEQUENCE [LARGE SCALE GENOMIC DNA]</scope>
    <source>
        <strain evidence="2 3">PLY_AMNH</strain>
    </source>
</reference>
<organism evidence="2 3">
    <name type="scientific">Cymbomonas tetramitiformis</name>
    <dbReference type="NCBI Taxonomy" id="36881"/>
    <lineage>
        <taxon>Eukaryota</taxon>
        <taxon>Viridiplantae</taxon>
        <taxon>Chlorophyta</taxon>
        <taxon>Pyramimonadophyceae</taxon>
        <taxon>Pyramimonadales</taxon>
        <taxon>Pyramimonadaceae</taxon>
        <taxon>Cymbomonas</taxon>
    </lineage>
</organism>
<evidence type="ECO:0000256" key="1">
    <source>
        <dbReference type="SAM" id="MobiDB-lite"/>
    </source>
</evidence>
<feature type="compositionally biased region" description="Pro residues" evidence="1">
    <location>
        <begin position="344"/>
        <end position="353"/>
    </location>
</feature>
<accession>A0AAE0EXB6</accession>
<feature type="compositionally biased region" description="Low complexity" evidence="1">
    <location>
        <begin position="512"/>
        <end position="524"/>
    </location>
</feature>
<name>A0AAE0EXB6_9CHLO</name>
<dbReference type="AlphaFoldDB" id="A0AAE0EXB6"/>
<comment type="caution">
    <text evidence="2">The sequence shown here is derived from an EMBL/GenBank/DDBJ whole genome shotgun (WGS) entry which is preliminary data.</text>
</comment>
<feature type="compositionally biased region" description="Basic and acidic residues" evidence="1">
    <location>
        <begin position="388"/>
        <end position="431"/>
    </location>
</feature>
<feature type="compositionally biased region" description="Polar residues" evidence="1">
    <location>
        <begin position="473"/>
        <end position="486"/>
    </location>
</feature>
<evidence type="ECO:0000313" key="3">
    <source>
        <dbReference type="Proteomes" id="UP001190700"/>
    </source>
</evidence>
<protein>
    <submittedName>
        <fullName evidence="2">Uncharacterized protein</fullName>
    </submittedName>
</protein>
<feature type="region of interest" description="Disordered" evidence="1">
    <location>
        <begin position="241"/>
        <end position="305"/>
    </location>
</feature>
<proteinExistence type="predicted"/>
<dbReference type="EMBL" id="LGRX02032751">
    <property type="protein sequence ID" value="KAK3243622.1"/>
    <property type="molecule type" value="Genomic_DNA"/>
</dbReference>
<feature type="region of interest" description="Disordered" evidence="1">
    <location>
        <begin position="338"/>
        <end position="362"/>
    </location>
</feature>
<feature type="region of interest" description="Disordered" evidence="1">
    <location>
        <begin position="382"/>
        <end position="445"/>
    </location>
</feature>